<dbReference type="SUPFAM" id="SSF46689">
    <property type="entry name" value="Homeodomain-like"/>
    <property type="match status" value="1"/>
</dbReference>
<dbReference type="Gene3D" id="1.10.10.60">
    <property type="entry name" value="Homeodomain-like"/>
    <property type="match status" value="1"/>
</dbReference>
<evidence type="ECO:0000256" key="3">
    <source>
        <dbReference type="ARBA" id="ARBA00023163"/>
    </source>
</evidence>
<feature type="domain" description="HTH araC/xylS-type" evidence="4">
    <location>
        <begin position="186"/>
        <end position="284"/>
    </location>
</feature>
<dbReference type="Gene3D" id="2.60.120.10">
    <property type="entry name" value="Jelly Rolls"/>
    <property type="match status" value="1"/>
</dbReference>
<evidence type="ECO:0000259" key="4">
    <source>
        <dbReference type="PROSITE" id="PS01124"/>
    </source>
</evidence>
<dbReference type="Pfam" id="PF12833">
    <property type="entry name" value="HTH_18"/>
    <property type="match status" value="1"/>
</dbReference>
<keyword evidence="6" id="KW-1185">Reference proteome</keyword>
<dbReference type="PANTHER" id="PTHR43280:SF31">
    <property type="entry name" value="TRANSCRIPTIONAL REGULATORY PROTEIN"/>
    <property type="match status" value="1"/>
</dbReference>
<dbReference type="AlphaFoldDB" id="A0A5C6EE26"/>
<accession>A0A5C6EE26</accession>
<dbReference type="InterPro" id="IPR018060">
    <property type="entry name" value="HTH_AraC"/>
</dbReference>
<dbReference type="InterPro" id="IPR014710">
    <property type="entry name" value="RmlC-like_jellyroll"/>
</dbReference>
<dbReference type="RefSeq" id="WP_146461992.1">
    <property type="nucleotide sequence ID" value="NZ_SJPW01000008.1"/>
</dbReference>
<organism evidence="5 6">
    <name type="scientific">Rubripirellula tenax</name>
    <dbReference type="NCBI Taxonomy" id="2528015"/>
    <lineage>
        <taxon>Bacteria</taxon>
        <taxon>Pseudomonadati</taxon>
        <taxon>Planctomycetota</taxon>
        <taxon>Planctomycetia</taxon>
        <taxon>Pirellulales</taxon>
        <taxon>Pirellulaceae</taxon>
        <taxon>Rubripirellula</taxon>
    </lineage>
</organism>
<dbReference type="InterPro" id="IPR018062">
    <property type="entry name" value="HTH_AraC-typ_CS"/>
</dbReference>
<dbReference type="Proteomes" id="UP000318288">
    <property type="component" value="Unassembled WGS sequence"/>
</dbReference>
<dbReference type="GO" id="GO:0003700">
    <property type="term" value="F:DNA-binding transcription factor activity"/>
    <property type="evidence" value="ECO:0007669"/>
    <property type="project" value="InterPro"/>
</dbReference>
<reference evidence="5 6" key="1">
    <citation type="submission" date="2019-02" db="EMBL/GenBank/DDBJ databases">
        <title>Deep-cultivation of Planctomycetes and their phenomic and genomic characterization uncovers novel biology.</title>
        <authorList>
            <person name="Wiegand S."/>
            <person name="Jogler M."/>
            <person name="Boedeker C."/>
            <person name="Pinto D."/>
            <person name="Vollmers J."/>
            <person name="Rivas-Marin E."/>
            <person name="Kohn T."/>
            <person name="Peeters S.H."/>
            <person name="Heuer A."/>
            <person name="Rast P."/>
            <person name="Oberbeckmann S."/>
            <person name="Bunk B."/>
            <person name="Jeske O."/>
            <person name="Meyerdierks A."/>
            <person name="Storesund J.E."/>
            <person name="Kallscheuer N."/>
            <person name="Luecker S."/>
            <person name="Lage O.M."/>
            <person name="Pohl T."/>
            <person name="Merkel B.J."/>
            <person name="Hornburger P."/>
            <person name="Mueller R.-W."/>
            <person name="Bruemmer F."/>
            <person name="Labrenz M."/>
            <person name="Spormann A.M."/>
            <person name="Op Den Camp H."/>
            <person name="Overmann J."/>
            <person name="Amann R."/>
            <person name="Jetten M.S.M."/>
            <person name="Mascher T."/>
            <person name="Medema M.H."/>
            <person name="Devos D.P."/>
            <person name="Kaster A.-K."/>
            <person name="Ovreas L."/>
            <person name="Rohde M."/>
            <person name="Galperin M.Y."/>
            <person name="Jogler C."/>
        </authorList>
    </citation>
    <scope>NUCLEOTIDE SEQUENCE [LARGE SCALE GENOMIC DNA]</scope>
    <source>
        <strain evidence="5 6">Poly51</strain>
    </source>
</reference>
<dbReference type="SMART" id="SM00342">
    <property type="entry name" value="HTH_ARAC"/>
    <property type="match status" value="1"/>
</dbReference>
<dbReference type="InterPro" id="IPR020449">
    <property type="entry name" value="Tscrpt_reg_AraC-type_HTH"/>
</dbReference>
<evidence type="ECO:0000313" key="5">
    <source>
        <dbReference type="EMBL" id="TWU46247.1"/>
    </source>
</evidence>
<dbReference type="OrthoDB" id="9807321at2"/>
<gene>
    <name evidence="5" type="primary">btr_2</name>
    <name evidence="5" type="ORF">Poly51_56430</name>
</gene>
<protein>
    <submittedName>
        <fullName evidence="5">HTH-type transcriptional activator Btr</fullName>
    </submittedName>
</protein>
<dbReference type="InterPro" id="IPR003313">
    <property type="entry name" value="AraC-bd"/>
</dbReference>
<dbReference type="PROSITE" id="PS00041">
    <property type="entry name" value="HTH_ARAC_FAMILY_1"/>
    <property type="match status" value="1"/>
</dbReference>
<dbReference type="SUPFAM" id="SSF51215">
    <property type="entry name" value="Regulatory protein AraC"/>
    <property type="match status" value="1"/>
</dbReference>
<sequence length="284" mass="32257">MSIEPAFISRQTVDARRFYLDLDPPLDAPLRVVCGGVERMREDYVVERSDFPYFGIELVTEGSGSLWLDDRHFSLGQGVTFAYGPGIPHRIENVSSPAMRKYYLDVVGTEAKQLLESAGLLSGRPVLIGRQIELTDLWDAIAGEAREHSAISVDVCQMLARILVLKIRQRRITDGKTMPAAYNTYETIRRYIENNYLSVSSIEEVSKGCDVSSIYVSRLFKRYSETGAYQFLLRLRMNHAAEMLIENRLKVQEVADVMGFSDAFQFSRAFKRVYGVAPSRLKKM</sequence>
<evidence type="ECO:0000256" key="1">
    <source>
        <dbReference type="ARBA" id="ARBA00023015"/>
    </source>
</evidence>
<dbReference type="Pfam" id="PF02311">
    <property type="entry name" value="AraC_binding"/>
    <property type="match status" value="1"/>
</dbReference>
<evidence type="ECO:0000313" key="6">
    <source>
        <dbReference type="Proteomes" id="UP000318288"/>
    </source>
</evidence>
<evidence type="ECO:0000256" key="2">
    <source>
        <dbReference type="ARBA" id="ARBA00023125"/>
    </source>
</evidence>
<keyword evidence="1" id="KW-0805">Transcription regulation</keyword>
<dbReference type="PANTHER" id="PTHR43280">
    <property type="entry name" value="ARAC-FAMILY TRANSCRIPTIONAL REGULATOR"/>
    <property type="match status" value="1"/>
</dbReference>
<name>A0A5C6EE26_9BACT</name>
<dbReference type="InterPro" id="IPR037923">
    <property type="entry name" value="HTH-like"/>
</dbReference>
<proteinExistence type="predicted"/>
<dbReference type="PRINTS" id="PR00032">
    <property type="entry name" value="HTHARAC"/>
</dbReference>
<dbReference type="GO" id="GO:0043565">
    <property type="term" value="F:sequence-specific DNA binding"/>
    <property type="evidence" value="ECO:0007669"/>
    <property type="project" value="InterPro"/>
</dbReference>
<dbReference type="EMBL" id="SJPW01000008">
    <property type="protein sequence ID" value="TWU46247.1"/>
    <property type="molecule type" value="Genomic_DNA"/>
</dbReference>
<keyword evidence="3" id="KW-0804">Transcription</keyword>
<comment type="caution">
    <text evidence="5">The sequence shown here is derived from an EMBL/GenBank/DDBJ whole genome shotgun (WGS) entry which is preliminary data.</text>
</comment>
<keyword evidence="2" id="KW-0238">DNA-binding</keyword>
<dbReference type="InterPro" id="IPR009057">
    <property type="entry name" value="Homeodomain-like_sf"/>
</dbReference>
<dbReference type="PROSITE" id="PS01124">
    <property type="entry name" value="HTH_ARAC_FAMILY_2"/>
    <property type="match status" value="1"/>
</dbReference>